<name>A0A0A8ZHI1_ARUDO</name>
<organism evidence="1">
    <name type="scientific">Arundo donax</name>
    <name type="common">Giant reed</name>
    <name type="synonym">Donax arundinaceus</name>
    <dbReference type="NCBI Taxonomy" id="35708"/>
    <lineage>
        <taxon>Eukaryota</taxon>
        <taxon>Viridiplantae</taxon>
        <taxon>Streptophyta</taxon>
        <taxon>Embryophyta</taxon>
        <taxon>Tracheophyta</taxon>
        <taxon>Spermatophyta</taxon>
        <taxon>Magnoliopsida</taxon>
        <taxon>Liliopsida</taxon>
        <taxon>Poales</taxon>
        <taxon>Poaceae</taxon>
        <taxon>PACMAD clade</taxon>
        <taxon>Arundinoideae</taxon>
        <taxon>Arundineae</taxon>
        <taxon>Arundo</taxon>
    </lineage>
</organism>
<protein>
    <submittedName>
        <fullName evidence="1">Uncharacterized protein</fullName>
    </submittedName>
</protein>
<reference evidence="1" key="1">
    <citation type="submission" date="2014-09" db="EMBL/GenBank/DDBJ databases">
        <authorList>
            <person name="Magalhaes I.L.F."/>
            <person name="Oliveira U."/>
            <person name="Santos F.R."/>
            <person name="Vidigal T.H.D.A."/>
            <person name="Brescovit A.D."/>
            <person name="Santos A.J."/>
        </authorList>
    </citation>
    <scope>NUCLEOTIDE SEQUENCE</scope>
    <source>
        <tissue evidence="1">Shoot tissue taken approximately 20 cm above the soil surface</tissue>
    </source>
</reference>
<dbReference type="AlphaFoldDB" id="A0A0A8ZHI1"/>
<sequence>MLANSRVWRSGSDLIDLVGER</sequence>
<proteinExistence type="predicted"/>
<reference evidence="1" key="2">
    <citation type="journal article" date="2015" name="Data Brief">
        <title>Shoot transcriptome of the giant reed, Arundo donax.</title>
        <authorList>
            <person name="Barrero R.A."/>
            <person name="Guerrero F.D."/>
            <person name="Moolhuijzen P."/>
            <person name="Goolsby J.A."/>
            <person name="Tidwell J."/>
            <person name="Bellgard S.E."/>
            <person name="Bellgard M.I."/>
        </authorList>
    </citation>
    <scope>NUCLEOTIDE SEQUENCE</scope>
    <source>
        <tissue evidence="1">Shoot tissue taken approximately 20 cm above the soil surface</tissue>
    </source>
</reference>
<accession>A0A0A8ZHI1</accession>
<dbReference type="EMBL" id="GBRH01259619">
    <property type="protein sequence ID" value="JAD38276.1"/>
    <property type="molecule type" value="Transcribed_RNA"/>
</dbReference>
<evidence type="ECO:0000313" key="1">
    <source>
        <dbReference type="EMBL" id="JAD38276.1"/>
    </source>
</evidence>